<dbReference type="InterPro" id="IPR041657">
    <property type="entry name" value="HTH_17"/>
</dbReference>
<dbReference type="EMBL" id="VSSQ01000344">
    <property type="protein sequence ID" value="MPL91966.1"/>
    <property type="molecule type" value="Genomic_DNA"/>
</dbReference>
<accession>A0A644VKX9</accession>
<comment type="caution">
    <text evidence="3">The sequence shown here is derived from an EMBL/GenBank/DDBJ whole genome shotgun (WGS) entry which is preliminary data.</text>
</comment>
<proteinExistence type="predicted"/>
<dbReference type="Pfam" id="PF12728">
    <property type="entry name" value="HTH_17"/>
    <property type="match status" value="1"/>
</dbReference>
<feature type="domain" description="Helix-turn-helix" evidence="2">
    <location>
        <begin position="64"/>
        <end position="110"/>
    </location>
</feature>
<evidence type="ECO:0000256" key="1">
    <source>
        <dbReference type="SAM" id="Coils"/>
    </source>
</evidence>
<evidence type="ECO:0000259" key="2">
    <source>
        <dbReference type="Pfam" id="PF12728"/>
    </source>
</evidence>
<name>A0A644VKX9_9ZZZZ</name>
<sequence>MPVSKFILQRNCENCGKQFNAKTVYSKYCCEKCSEAATRKKKALEKEEEKREQLANQIPADRPYISIQEAVILFGISRDTIYRQIKKGNIPAVNLGERLTRISRVHIEAMFPKVEIIQSTQPLIEQTKLNYDPSECYTIGEITEKFGISASTVQKTIRKCSIPKKQIGKFVYVPKLEIDRLFNHK</sequence>
<reference evidence="3" key="1">
    <citation type="submission" date="2019-08" db="EMBL/GenBank/DDBJ databases">
        <authorList>
            <person name="Kucharzyk K."/>
            <person name="Murdoch R.W."/>
            <person name="Higgins S."/>
            <person name="Loffler F."/>
        </authorList>
    </citation>
    <scope>NUCLEOTIDE SEQUENCE</scope>
</reference>
<dbReference type="AlphaFoldDB" id="A0A644VKX9"/>
<feature type="coiled-coil region" evidence="1">
    <location>
        <begin position="30"/>
        <end position="57"/>
    </location>
</feature>
<dbReference type="GO" id="GO:0003677">
    <property type="term" value="F:DNA binding"/>
    <property type="evidence" value="ECO:0007669"/>
    <property type="project" value="InterPro"/>
</dbReference>
<dbReference type="InterPro" id="IPR010093">
    <property type="entry name" value="SinI_DNA-bd"/>
</dbReference>
<gene>
    <name evidence="3" type="ORF">SDC9_38053</name>
</gene>
<protein>
    <recommendedName>
        <fullName evidence="2">Helix-turn-helix domain-containing protein</fullName>
    </recommendedName>
</protein>
<keyword evidence="1" id="KW-0175">Coiled coil</keyword>
<dbReference type="NCBIfam" id="TIGR01764">
    <property type="entry name" value="excise"/>
    <property type="match status" value="1"/>
</dbReference>
<organism evidence="3">
    <name type="scientific">bioreactor metagenome</name>
    <dbReference type="NCBI Taxonomy" id="1076179"/>
    <lineage>
        <taxon>unclassified sequences</taxon>
        <taxon>metagenomes</taxon>
        <taxon>ecological metagenomes</taxon>
    </lineage>
</organism>
<evidence type="ECO:0000313" key="3">
    <source>
        <dbReference type="EMBL" id="MPL91966.1"/>
    </source>
</evidence>